<evidence type="ECO:0000259" key="3">
    <source>
        <dbReference type="PROSITE" id="PS51925"/>
    </source>
</evidence>
<dbReference type="InterPro" id="IPR019835">
    <property type="entry name" value="SWIB_domain"/>
</dbReference>
<organism evidence="4">
    <name type="scientific">viral metagenome</name>
    <dbReference type="NCBI Taxonomy" id="1070528"/>
    <lineage>
        <taxon>unclassified sequences</taxon>
        <taxon>metagenomes</taxon>
        <taxon>organismal metagenomes</taxon>
    </lineage>
</organism>
<dbReference type="AlphaFoldDB" id="A0A6C0HGU8"/>
<evidence type="ECO:0000313" key="4">
    <source>
        <dbReference type="EMBL" id="QHT79851.1"/>
    </source>
</evidence>
<sequence>MSAEPEVDTLIQEPVQNDDPTQVVYPPHIQKFQDKMDFMKQRLLSNKKEADDTLNDFKQLEKAFEKAIKKMVKKSSKPKKPRKPSGFALPVPVSTELCEFMGLEPGSQIPRTDVTKRLMTYIAENKLQNPEKKSIIIPNEPLLRILGDEVKDVLLTHFTIQKYINKHFLKRQSATEAVSAGAAV</sequence>
<evidence type="ECO:0000256" key="1">
    <source>
        <dbReference type="SAM" id="Coils"/>
    </source>
</evidence>
<dbReference type="Gene3D" id="1.10.245.10">
    <property type="entry name" value="SWIB/MDM2 domain"/>
    <property type="match status" value="1"/>
</dbReference>
<protein>
    <recommendedName>
        <fullName evidence="3">DM2 domain-containing protein</fullName>
    </recommendedName>
</protein>
<name>A0A6C0HGU8_9ZZZZ</name>
<feature type="coiled-coil region" evidence="1">
    <location>
        <begin position="40"/>
        <end position="70"/>
    </location>
</feature>
<reference evidence="4" key="1">
    <citation type="journal article" date="2020" name="Nature">
        <title>Giant virus diversity and host interactions through global metagenomics.</title>
        <authorList>
            <person name="Schulz F."/>
            <person name="Roux S."/>
            <person name="Paez-Espino D."/>
            <person name="Jungbluth S."/>
            <person name="Walsh D.A."/>
            <person name="Denef V.J."/>
            <person name="McMahon K.D."/>
            <person name="Konstantinidis K.T."/>
            <person name="Eloe-Fadrosh E.A."/>
            <person name="Kyrpides N.C."/>
            <person name="Woyke T."/>
        </authorList>
    </citation>
    <scope>NUCLEOTIDE SEQUENCE</scope>
    <source>
        <strain evidence="4">GVMAG-M-3300023184-105</strain>
    </source>
</reference>
<feature type="region of interest" description="Disordered" evidence="2">
    <location>
        <begin position="1"/>
        <end position="23"/>
    </location>
</feature>
<accession>A0A6C0HGU8</accession>
<dbReference type="CDD" id="cd10567">
    <property type="entry name" value="SWIB-MDM2_like"/>
    <property type="match status" value="1"/>
</dbReference>
<keyword evidence="1" id="KW-0175">Coiled coil</keyword>
<dbReference type="InterPro" id="IPR036885">
    <property type="entry name" value="SWIB_MDM2_dom_sf"/>
</dbReference>
<evidence type="ECO:0000256" key="2">
    <source>
        <dbReference type="SAM" id="MobiDB-lite"/>
    </source>
</evidence>
<feature type="domain" description="DM2" evidence="3">
    <location>
        <begin position="86"/>
        <end position="170"/>
    </location>
</feature>
<proteinExistence type="predicted"/>
<dbReference type="SMART" id="SM00151">
    <property type="entry name" value="SWIB"/>
    <property type="match status" value="1"/>
</dbReference>
<dbReference type="PROSITE" id="PS51925">
    <property type="entry name" value="SWIB_MDM2"/>
    <property type="match status" value="1"/>
</dbReference>
<dbReference type="Pfam" id="PF02201">
    <property type="entry name" value="SWIB"/>
    <property type="match status" value="1"/>
</dbReference>
<dbReference type="PANTHER" id="PTHR13844">
    <property type="entry name" value="SWI/SNF-RELATED MATRIX-ASSOCIATED ACTIN-DEPENDENT REGULATOR OF CHROMATIN SUBFAMILY D"/>
    <property type="match status" value="1"/>
</dbReference>
<dbReference type="InterPro" id="IPR003121">
    <property type="entry name" value="SWIB_MDM2_domain"/>
</dbReference>
<dbReference type="EMBL" id="MN739956">
    <property type="protein sequence ID" value="QHT79851.1"/>
    <property type="molecule type" value="Genomic_DNA"/>
</dbReference>
<dbReference type="SUPFAM" id="SSF47592">
    <property type="entry name" value="SWIB/MDM2 domain"/>
    <property type="match status" value="1"/>
</dbReference>